<dbReference type="Proteomes" id="UP001320715">
    <property type="component" value="Unassembled WGS sequence"/>
</dbReference>
<sequence length="281" mass="29677">MHSESPARLIRIEDPLDPRIAEFTAMRDRDLAGRGDRFIAEGRVVLQALMDAEAGSRRFVLEKALILENRVDGLGDVLGRIDPACPVYVAGREVLDAAVGFAMHRGILAVGRHLPASSFEEFLSGLPEKALLVAACGIANHDNIGGIFRNAGVFGADGVVLDSSCCDPLYRKAIRVSVGAALRVPFCRAGSIGEMVSALSAHGFEVAGLSPRGTGALSSFEPGRRLALLAGTEGEGLPADLVSRIRTLRIEQAPGMDSLNVATASGIALWHAATRMGRTRA</sequence>
<dbReference type="GO" id="GO:0008168">
    <property type="term" value="F:methyltransferase activity"/>
    <property type="evidence" value="ECO:0007669"/>
    <property type="project" value="UniProtKB-KW"/>
</dbReference>
<dbReference type="RefSeq" id="WP_252914399.1">
    <property type="nucleotide sequence ID" value="NZ_JAAAML010000001.1"/>
</dbReference>
<evidence type="ECO:0000259" key="3">
    <source>
        <dbReference type="Pfam" id="PF00588"/>
    </source>
</evidence>
<keyword evidence="2" id="KW-0808">Transferase</keyword>
<dbReference type="SUPFAM" id="SSF55315">
    <property type="entry name" value="L30e-like"/>
    <property type="match status" value="1"/>
</dbReference>
<keyword evidence="5" id="KW-1185">Reference proteome</keyword>
<dbReference type="PANTHER" id="PTHR43191">
    <property type="entry name" value="RRNA METHYLTRANSFERASE 3"/>
    <property type="match status" value="1"/>
</dbReference>
<dbReference type="EMBL" id="JAAAML010000001">
    <property type="protein sequence ID" value="MCO6406909.1"/>
    <property type="molecule type" value="Genomic_DNA"/>
</dbReference>
<proteinExistence type="predicted"/>
<dbReference type="InterPro" id="IPR029064">
    <property type="entry name" value="Ribosomal_eL30-like_sf"/>
</dbReference>
<name>A0ABT1CL26_9HYPH</name>
<dbReference type="PANTHER" id="PTHR43191:SF12">
    <property type="entry name" value="RRNA METHYLASE"/>
    <property type="match status" value="1"/>
</dbReference>
<comment type="caution">
    <text evidence="4">The sequence shown here is derived from an EMBL/GenBank/DDBJ whole genome shotgun (WGS) entry which is preliminary data.</text>
</comment>
<evidence type="ECO:0000256" key="1">
    <source>
        <dbReference type="ARBA" id="ARBA00022603"/>
    </source>
</evidence>
<protein>
    <submittedName>
        <fullName evidence="4">RNA methyltransferase</fullName>
    </submittedName>
</protein>
<feature type="domain" description="tRNA/rRNA methyltransferase SpoU type" evidence="3">
    <location>
        <begin position="131"/>
        <end position="270"/>
    </location>
</feature>
<dbReference type="CDD" id="cd18095">
    <property type="entry name" value="SpoU-like_rRNA-MTase"/>
    <property type="match status" value="1"/>
</dbReference>
<dbReference type="InterPro" id="IPR051259">
    <property type="entry name" value="rRNA_Methyltransferase"/>
</dbReference>
<dbReference type="Gene3D" id="3.40.1280.10">
    <property type="match status" value="1"/>
</dbReference>
<reference evidence="4 5" key="1">
    <citation type="submission" date="2020-01" db="EMBL/GenBank/DDBJ databases">
        <title>Genomes of bacteria type strains.</title>
        <authorList>
            <person name="Chen J."/>
            <person name="Zhu S."/>
            <person name="Yang J."/>
        </authorList>
    </citation>
    <scope>NUCLEOTIDE SEQUENCE [LARGE SCALE GENOMIC DNA]</scope>
    <source>
        <strain evidence="4 5">DSM 16655</strain>
    </source>
</reference>
<dbReference type="InterPro" id="IPR001537">
    <property type="entry name" value="SpoU_MeTrfase"/>
</dbReference>
<evidence type="ECO:0000313" key="5">
    <source>
        <dbReference type="Proteomes" id="UP001320715"/>
    </source>
</evidence>
<evidence type="ECO:0000256" key="2">
    <source>
        <dbReference type="ARBA" id="ARBA00022679"/>
    </source>
</evidence>
<dbReference type="SUPFAM" id="SSF75217">
    <property type="entry name" value="alpha/beta knot"/>
    <property type="match status" value="1"/>
</dbReference>
<dbReference type="InterPro" id="IPR029026">
    <property type="entry name" value="tRNA_m1G_MTases_N"/>
</dbReference>
<dbReference type="GO" id="GO:0032259">
    <property type="term" value="P:methylation"/>
    <property type="evidence" value="ECO:0007669"/>
    <property type="project" value="UniProtKB-KW"/>
</dbReference>
<organism evidence="4 5">
    <name type="scientific">Hoeflea alexandrii</name>
    <dbReference type="NCBI Taxonomy" id="288436"/>
    <lineage>
        <taxon>Bacteria</taxon>
        <taxon>Pseudomonadati</taxon>
        <taxon>Pseudomonadota</taxon>
        <taxon>Alphaproteobacteria</taxon>
        <taxon>Hyphomicrobiales</taxon>
        <taxon>Rhizobiaceae</taxon>
        <taxon>Hoeflea</taxon>
    </lineage>
</organism>
<dbReference type="InterPro" id="IPR029028">
    <property type="entry name" value="Alpha/beta_knot_MTases"/>
</dbReference>
<evidence type="ECO:0000313" key="4">
    <source>
        <dbReference type="EMBL" id="MCO6406909.1"/>
    </source>
</evidence>
<accession>A0ABT1CL26</accession>
<dbReference type="Pfam" id="PF00588">
    <property type="entry name" value="SpoU_methylase"/>
    <property type="match status" value="1"/>
</dbReference>
<keyword evidence="1 4" id="KW-0489">Methyltransferase</keyword>
<gene>
    <name evidence="4" type="ORF">GTW23_01880</name>
</gene>